<keyword evidence="4 6" id="KW-1133">Transmembrane helix</keyword>
<evidence type="ECO:0000256" key="1">
    <source>
        <dbReference type="ARBA" id="ARBA00004651"/>
    </source>
</evidence>
<evidence type="ECO:0000256" key="6">
    <source>
        <dbReference type="SAM" id="Phobius"/>
    </source>
</evidence>
<evidence type="ECO:0000313" key="7">
    <source>
        <dbReference type="EMBL" id="PPI84718.1"/>
    </source>
</evidence>
<dbReference type="InterPro" id="IPR002528">
    <property type="entry name" value="MATE_fam"/>
</dbReference>
<feature type="transmembrane region" description="Helical" evidence="6">
    <location>
        <begin position="396"/>
        <end position="414"/>
    </location>
</feature>
<evidence type="ECO:0000256" key="4">
    <source>
        <dbReference type="ARBA" id="ARBA00022989"/>
    </source>
</evidence>
<dbReference type="Proteomes" id="UP000239917">
    <property type="component" value="Unassembled WGS sequence"/>
</dbReference>
<comment type="subcellular location">
    <subcellularLocation>
        <location evidence="1">Cell membrane</location>
        <topology evidence="1">Multi-pass membrane protein</topology>
    </subcellularLocation>
</comment>
<feature type="transmembrane region" description="Helical" evidence="6">
    <location>
        <begin position="121"/>
        <end position="144"/>
    </location>
</feature>
<feature type="transmembrane region" description="Helical" evidence="6">
    <location>
        <begin position="247"/>
        <end position="264"/>
    </location>
</feature>
<feature type="transmembrane region" description="Helical" evidence="6">
    <location>
        <begin position="270"/>
        <end position="290"/>
    </location>
</feature>
<keyword evidence="5 6" id="KW-0472">Membrane</keyword>
<organism evidence="7 8">
    <name type="scientific">Marinobacter maroccanus</name>
    <dbReference type="NCBI Taxonomy" id="2055143"/>
    <lineage>
        <taxon>Bacteria</taxon>
        <taxon>Pseudomonadati</taxon>
        <taxon>Pseudomonadota</taxon>
        <taxon>Gammaproteobacteria</taxon>
        <taxon>Pseudomonadales</taxon>
        <taxon>Marinobacteraceae</taxon>
        <taxon>Marinobacter</taxon>
    </lineage>
</organism>
<reference evidence="7 8" key="1">
    <citation type="submission" date="2018-01" db="EMBL/GenBank/DDBJ databases">
        <title>Complete genome sequences of the type strains of Marinobacter flavimaris and Marinobacter maroccanus.</title>
        <authorList>
            <person name="Palau M."/>
            <person name="Boujida N."/>
            <person name="Manresa A."/>
            <person name="Minana-Galbis D."/>
        </authorList>
    </citation>
    <scope>NUCLEOTIDE SEQUENCE [LARGE SCALE GENOMIC DNA]</scope>
    <source>
        <strain evidence="7 8">N4</strain>
    </source>
</reference>
<dbReference type="PANTHER" id="PTHR30250">
    <property type="entry name" value="PST FAMILY PREDICTED COLANIC ACID TRANSPORTER"/>
    <property type="match status" value="1"/>
</dbReference>
<dbReference type="EMBL" id="PSSX01000005">
    <property type="protein sequence ID" value="PPI84718.1"/>
    <property type="molecule type" value="Genomic_DNA"/>
</dbReference>
<accession>A0A2S5ZBP5</accession>
<evidence type="ECO:0008006" key="9">
    <source>
        <dbReference type="Google" id="ProtNLM"/>
    </source>
</evidence>
<dbReference type="GO" id="GO:0005886">
    <property type="term" value="C:plasma membrane"/>
    <property type="evidence" value="ECO:0007669"/>
    <property type="project" value="UniProtKB-SubCell"/>
</dbReference>
<dbReference type="GO" id="GO:0015297">
    <property type="term" value="F:antiporter activity"/>
    <property type="evidence" value="ECO:0007669"/>
    <property type="project" value="InterPro"/>
</dbReference>
<feature type="transmembrane region" description="Helical" evidence="6">
    <location>
        <begin position="338"/>
        <end position="360"/>
    </location>
</feature>
<gene>
    <name evidence="7" type="ORF">KEHDKFFH_08425</name>
</gene>
<evidence type="ECO:0000256" key="2">
    <source>
        <dbReference type="ARBA" id="ARBA00022475"/>
    </source>
</evidence>
<evidence type="ECO:0000256" key="3">
    <source>
        <dbReference type="ARBA" id="ARBA00022692"/>
    </source>
</evidence>
<sequence length="507" mass="56245">MSNRKLLTGSALRFGALIIGMAISFLMMPFLIRSLGDHWYGLWILVASTLGFYGVFDFGLSSATQRYISHALGQRDETRLNQILSNSLFIYAFIAVIAVIASVSIALSADFFFDDPEDGDVFRTIILVMGCTFAIHFVMNAYYGILTAYLRFDIQASTDIFKAVFRAATIYIVFQYDPSVINLALITVLYDLISQFIILQAAKREAPWIAPRLTHVSKANMAELVNFGFHSFVMFIGSKLRERGPHFAIAGTLSIGTVTVFQIATQLVQYLAQLQSALLGVLLPSFTRLFSEGKNEELDRSYLFTLKISTLTASCLAGGMIALGQPFITFWIGDGYDAAYYTLVPLAIGYSSILLHYPSFQLIVALAKHKTYARYEVLEGLALTTATVIAADLGGLPAVGWALGIILATGRMILIPRFVSQTWGTSVGIIQLQMFKQLSFAIPAQITLWFALKETNSEFGFLITLLLSIPMYGIYIALYQWLIFSTTERQKIKALLQTYLAPIKIPS</sequence>
<feature type="transmembrane region" description="Helical" evidence="6">
    <location>
        <begin position="88"/>
        <end position="109"/>
    </location>
</feature>
<dbReference type="InterPro" id="IPR050833">
    <property type="entry name" value="Poly_Biosynth_Transport"/>
</dbReference>
<keyword evidence="8" id="KW-1185">Reference proteome</keyword>
<keyword evidence="2" id="KW-1003">Cell membrane</keyword>
<evidence type="ECO:0000256" key="5">
    <source>
        <dbReference type="ARBA" id="ARBA00023136"/>
    </source>
</evidence>
<dbReference type="RefSeq" id="WP_104321500.1">
    <property type="nucleotide sequence ID" value="NZ_PSSX01000005.1"/>
</dbReference>
<dbReference type="OrthoDB" id="104623at2"/>
<feature type="transmembrane region" description="Helical" evidence="6">
    <location>
        <begin position="311"/>
        <end position="332"/>
    </location>
</feature>
<feature type="transmembrane region" description="Helical" evidence="6">
    <location>
        <begin position="12"/>
        <end position="32"/>
    </location>
</feature>
<dbReference type="AlphaFoldDB" id="A0A2S5ZBP5"/>
<name>A0A2S5ZBP5_9GAMM</name>
<evidence type="ECO:0000313" key="8">
    <source>
        <dbReference type="Proteomes" id="UP000239917"/>
    </source>
</evidence>
<dbReference type="GO" id="GO:0042910">
    <property type="term" value="F:xenobiotic transmembrane transporter activity"/>
    <property type="evidence" value="ECO:0007669"/>
    <property type="project" value="InterPro"/>
</dbReference>
<feature type="transmembrane region" description="Helical" evidence="6">
    <location>
        <begin position="458"/>
        <end position="484"/>
    </location>
</feature>
<proteinExistence type="predicted"/>
<feature type="transmembrane region" description="Helical" evidence="6">
    <location>
        <begin position="38"/>
        <end position="56"/>
    </location>
</feature>
<comment type="caution">
    <text evidence="7">The sequence shown here is derived from an EMBL/GenBank/DDBJ whole genome shotgun (WGS) entry which is preliminary data.</text>
</comment>
<dbReference type="Pfam" id="PF01554">
    <property type="entry name" value="MatE"/>
    <property type="match status" value="1"/>
</dbReference>
<keyword evidence="3 6" id="KW-0812">Transmembrane</keyword>
<protein>
    <recommendedName>
        <fullName evidence="9">Polysaccharide biosynthesis protein</fullName>
    </recommendedName>
</protein>
<dbReference type="PANTHER" id="PTHR30250:SF26">
    <property type="entry name" value="PSMA PROTEIN"/>
    <property type="match status" value="1"/>
</dbReference>